<evidence type="ECO:0000256" key="3">
    <source>
        <dbReference type="ARBA" id="ARBA00022722"/>
    </source>
</evidence>
<feature type="binding site" evidence="8">
    <location>
        <position position="8"/>
    </location>
    <ligand>
        <name>Mg(2+)</name>
        <dbReference type="ChEBI" id="CHEBI:18420"/>
    </ligand>
</feature>
<evidence type="ECO:0000256" key="2">
    <source>
        <dbReference type="ARBA" id="ARBA00022649"/>
    </source>
</evidence>
<keyword evidence="4 8" id="KW-0479">Metal-binding</keyword>
<evidence type="ECO:0000259" key="9">
    <source>
        <dbReference type="Pfam" id="PF01850"/>
    </source>
</evidence>
<evidence type="ECO:0000256" key="6">
    <source>
        <dbReference type="ARBA" id="ARBA00022842"/>
    </source>
</evidence>
<evidence type="ECO:0000313" key="10">
    <source>
        <dbReference type="EMBL" id="GIG32453.1"/>
    </source>
</evidence>
<dbReference type="EMBL" id="BONN01000003">
    <property type="protein sequence ID" value="GIG32453.1"/>
    <property type="molecule type" value="Genomic_DNA"/>
</dbReference>
<dbReference type="Proteomes" id="UP000618382">
    <property type="component" value="Unassembled WGS sequence"/>
</dbReference>
<evidence type="ECO:0000256" key="5">
    <source>
        <dbReference type="ARBA" id="ARBA00022801"/>
    </source>
</evidence>
<comment type="function">
    <text evidence="8">Toxic component of a toxin-antitoxin (TA) system. An RNase.</text>
</comment>
<keyword evidence="3 8" id="KW-0540">Nuclease</keyword>
<dbReference type="HAMAP" id="MF_00265">
    <property type="entry name" value="VapC_Nob1"/>
    <property type="match status" value="1"/>
</dbReference>
<evidence type="ECO:0000256" key="8">
    <source>
        <dbReference type="HAMAP-Rule" id="MF_00265"/>
    </source>
</evidence>
<organism evidence="11 12">
    <name type="scientific">Cellulomonas oligotrophica</name>
    <dbReference type="NCBI Taxonomy" id="931536"/>
    <lineage>
        <taxon>Bacteria</taxon>
        <taxon>Bacillati</taxon>
        <taxon>Actinomycetota</taxon>
        <taxon>Actinomycetes</taxon>
        <taxon>Micrococcales</taxon>
        <taxon>Cellulomonadaceae</taxon>
        <taxon>Cellulomonas</taxon>
    </lineage>
</organism>
<keyword evidence="2 8" id="KW-1277">Toxin-antitoxin system</keyword>
<evidence type="ECO:0000313" key="11">
    <source>
        <dbReference type="EMBL" id="NYD86761.1"/>
    </source>
</evidence>
<reference evidence="10 13" key="2">
    <citation type="submission" date="2021-01" db="EMBL/GenBank/DDBJ databases">
        <title>Whole genome shotgun sequence of Cellulomonas oligotrophica NBRC 109435.</title>
        <authorList>
            <person name="Komaki H."/>
            <person name="Tamura T."/>
        </authorList>
    </citation>
    <scope>NUCLEOTIDE SEQUENCE [LARGE SCALE GENOMIC DNA]</scope>
    <source>
        <strain evidence="10 13">NBRC 109435</strain>
    </source>
</reference>
<feature type="binding site" evidence="8">
    <location>
        <position position="99"/>
    </location>
    <ligand>
        <name>Mg(2+)</name>
        <dbReference type="ChEBI" id="CHEBI:18420"/>
    </ligand>
</feature>
<dbReference type="GO" id="GO:0000287">
    <property type="term" value="F:magnesium ion binding"/>
    <property type="evidence" value="ECO:0007669"/>
    <property type="project" value="UniProtKB-UniRule"/>
</dbReference>
<dbReference type="InterPro" id="IPR002716">
    <property type="entry name" value="PIN_dom"/>
</dbReference>
<dbReference type="InterPro" id="IPR029060">
    <property type="entry name" value="PIN-like_dom_sf"/>
</dbReference>
<protein>
    <recommendedName>
        <fullName evidence="8">Ribonuclease VapC</fullName>
        <shortName evidence="8">RNase VapC</shortName>
        <ecNumber evidence="8">3.1.-.-</ecNumber>
    </recommendedName>
    <alternativeName>
        <fullName evidence="8">Toxin VapC</fullName>
    </alternativeName>
</protein>
<evidence type="ECO:0000256" key="4">
    <source>
        <dbReference type="ARBA" id="ARBA00022723"/>
    </source>
</evidence>
<dbReference type="GO" id="GO:0090729">
    <property type="term" value="F:toxin activity"/>
    <property type="evidence" value="ECO:0007669"/>
    <property type="project" value="UniProtKB-KW"/>
</dbReference>
<name>A0A7Y9FIR8_9CELL</name>
<dbReference type="EMBL" id="JACCBK010000001">
    <property type="protein sequence ID" value="NYD86761.1"/>
    <property type="molecule type" value="Genomic_DNA"/>
</dbReference>
<dbReference type="SUPFAM" id="SSF88723">
    <property type="entry name" value="PIN domain-like"/>
    <property type="match status" value="1"/>
</dbReference>
<dbReference type="Pfam" id="PF01850">
    <property type="entry name" value="PIN"/>
    <property type="match status" value="1"/>
</dbReference>
<dbReference type="AlphaFoldDB" id="A0A7Y9FIR8"/>
<comment type="similarity">
    <text evidence="7 8">Belongs to the PINc/VapC protein family.</text>
</comment>
<comment type="cofactor">
    <cofactor evidence="1 8">
        <name>Mg(2+)</name>
        <dbReference type="ChEBI" id="CHEBI:18420"/>
    </cofactor>
</comment>
<keyword evidence="6 8" id="KW-0460">Magnesium</keyword>
<dbReference type="RefSeq" id="WP_140459279.1">
    <property type="nucleotide sequence ID" value="NZ_BAABFI010000001.1"/>
</dbReference>
<evidence type="ECO:0000256" key="1">
    <source>
        <dbReference type="ARBA" id="ARBA00001946"/>
    </source>
</evidence>
<sequence>MGRRLILDTNTLIEMERGTLPDPRALDDDDVAIAAVTVAEFRTGIELARTAEQAAGRARALAVVLDVTTVLDYTARTAAEHARLLAHVRRLGVPRGAHDLIIAAHAAEHGRAVVTRDARARFGDLPGVRTVQIG</sequence>
<keyword evidence="5 8" id="KW-0378">Hydrolase</keyword>
<evidence type="ECO:0000313" key="13">
    <source>
        <dbReference type="Proteomes" id="UP000618382"/>
    </source>
</evidence>
<reference evidence="11 12" key="1">
    <citation type="submission" date="2020-07" db="EMBL/GenBank/DDBJ databases">
        <title>Sequencing the genomes of 1000 actinobacteria strains.</title>
        <authorList>
            <person name="Klenk H.-P."/>
        </authorList>
    </citation>
    <scope>NUCLEOTIDE SEQUENCE [LARGE SCALE GENOMIC DNA]</scope>
    <source>
        <strain evidence="11 12">DSM 24482</strain>
    </source>
</reference>
<dbReference type="GO" id="GO:0004540">
    <property type="term" value="F:RNA nuclease activity"/>
    <property type="evidence" value="ECO:0007669"/>
    <property type="project" value="InterPro"/>
</dbReference>
<feature type="domain" description="PIN" evidence="9">
    <location>
        <begin position="6"/>
        <end position="119"/>
    </location>
</feature>
<accession>A0A7Y9FIR8</accession>
<dbReference type="PANTHER" id="PTHR33653:SF1">
    <property type="entry name" value="RIBONUCLEASE VAPC2"/>
    <property type="match status" value="1"/>
</dbReference>
<dbReference type="GO" id="GO:0004519">
    <property type="term" value="F:endonuclease activity"/>
    <property type="evidence" value="ECO:0007669"/>
    <property type="project" value="UniProtKB-KW"/>
</dbReference>
<comment type="caution">
    <text evidence="11">The sequence shown here is derived from an EMBL/GenBank/DDBJ whole genome shotgun (WGS) entry which is preliminary data.</text>
</comment>
<dbReference type="Proteomes" id="UP000577956">
    <property type="component" value="Unassembled WGS sequence"/>
</dbReference>
<dbReference type="InterPro" id="IPR050556">
    <property type="entry name" value="Type_II_TA_system_RNase"/>
</dbReference>
<keyword evidence="8" id="KW-0800">Toxin</keyword>
<dbReference type="GO" id="GO:0016787">
    <property type="term" value="F:hydrolase activity"/>
    <property type="evidence" value="ECO:0007669"/>
    <property type="project" value="UniProtKB-KW"/>
</dbReference>
<dbReference type="EC" id="3.1.-.-" evidence="8"/>
<keyword evidence="13" id="KW-1185">Reference proteome</keyword>
<dbReference type="Gene3D" id="3.40.50.1010">
    <property type="entry name" value="5'-nuclease"/>
    <property type="match status" value="1"/>
</dbReference>
<gene>
    <name evidence="8" type="primary">vapC</name>
    <name evidence="11" type="ORF">BKA21_002310</name>
    <name evidence="10" type="ORF">Col01nite_16120</name>
</gene>
<proteinExistence type="inferred from homology"/>
<keyword evidence="11" id="KW-0255">Endonuclease</keyword>
<dbReference type="InterPro" id="IPR022907">
    <property type="entry name" value="VapC_family"/>
</dbReference>
<dbReference type="PANTHER" id="PTHR33653">
    <property type="entry name" value="RIBONUCLEASE VAPC2"/>
    <property type="match status" value="1"/>
</dbReference>
<evidence type="ECO:0000313" key="12">
    <source>
        <dbReference type="Proteomes" id="UP000577956"/>
    </source>
</evidence>
<evidence type="ECO:0000256" key="7">
    <source>
        <dbReference type="ARBA" id="ARBA00038093"/>
    </source>
</evidence>